<protein>
    <submittedName>
        <fullName evidence="6">Regulatory protein, TetR</fullName>
    </submittedName>
</protein>
<dbReference type="GO" id="GO:0003677">
    <property type="term" value="F:DNA binding"/>
    <property type="evidence" value="ECO:0007669"/>
    <property type="project" value="UniProtKB-UniRule"/>
</dbReference>
<evidence type="ECO:0000256" key="1">
    <source>
        <dbReference type="ARBA" id="ARBA00023015"/>
    </source>
</evidence>
<evidence type="ECO:0000256" key="3">
    <source>
        <dbReference type="ARBA" id="ARBA00023163"/>
    </source>
</evidence>
<dbReference type="STRING" id="225849.swp_0984"/>
<proteinExistence type="predicted"/>
<keyword evidence="1" id="KW-0805">Transcription regulation</keyword>
<name>B8CK84_SHEPW</name>
<evidence type="ECO:0000256" key="4">
    <source>
        <dbReference type="PROSITE-ProRule" id="PRU00335"/>
    </source>
</evidence>
<evidence type="ECO:0000259" key="5">
    <source>
        <dbReference type="PROSITE" id="PS50977"/>
    </source>
</evidence>
<dbReference type="AlphaFoldDB" id="B8CK84"/>
<dbReference type="OrthoDB" id="116240at2"/>
<dbReference type="RefSeq" id="WP_020911165.1">
    <property type="nucleotide sequence ID" value="NC_011566.1"/>
</dbReference>
<sequence>MPDQKIAANLEAAFAQHGFAQPSVAILQKTSGVSLRTLYKYYPSKEQMIIAALDHRQQRYLAFLAKDAPAPGMEAVIHAFKQLQQWMKGSAPNGCMSMQAIAAFPENQQIRQVVNSHKQAVQQFLAQQSQRPDCAEALFLVHEGIASAWPLMGEATIASAEQLTHILLEPK</sequence>
<evidence type="ECO:0000313" key="6">
    <source>
        <dbReference type="EMBL" id="ACJ27787.1"/>
    </source>
</evidence>
<organism evidence="6 7">
    <name type="scientific">Shewanella piezotolerans (strain WP3 / JCM 13877)</name>
    <dbReference type="NCBI Taxonomy" id="225849"/>
    <lineage>
        <taxon>Bacteria</taxon>
        <taxon>Pseudomonadati</taxon>
        <taxon>Pseudomonadota</taxon>
        <taxon>Gammaproteobacteria</taxon>
        <taxon>Alteromonadales</taxon>
        <taxon>Shewanellaceae</taxon>
        <taxon>Shewanella</taxon>
    </lineage>
</organism>
<gene>
    <name evidence="6" type="ordered locus">swp_0984</name>
</gene>
<evidence type="ECO:0000256" key="2">
    <source>
        <dbReference type="ARBA" id="ARBA00023125"/>
    </source>
</evidence>
<feature type="DNA-binding region" description="H-T-H motif" evidence="4">
    <location>
        <begin position="23"/>
        <end position="42"/>
    </location>
</feature>
<dbReference type="HOGENOM" id="CLU_069356_23_2_6"/>
<dbReference type="Gene3D" id="1.10.357.10">
    <property type="entry name" value="Tetracycline Repressor, domain 2"/>
    <property type="match status" value="1"/>
</dbReference>
<reference evidence="6 7" key="1">
    <citation type="journal article" date="2008" name="PLoS ONE">
        <title>Environmental adaptation: genomic analysis of the piezotolerant and psychrotolerant deep-sea iron reducing bacterium Shewanella piezotolerans WP3.</title>
        <authorList>
            <person name="Wang F."/>
            <person name="Wang J."/>
            <person name="Jian H."/>
            <person name="Zhang B."/>
            <person name="Li S."/>
            <person name="Wang F."/>
            <person name="Zeng X."/>
            <person name="Gao L."/>
            <person name="Bartlett D.H."/>
            <person name="Yu J."/>
            <person name="Hu S."/>
            <person name="Xiao X."/>
        </authorList>
    </citation>
    <scope>NUCLEOTIDE SEQUENCE [LARGE SCALE GENOMIC DNA]</scope>
    <source>
        <strain evidence="7">WP3 / JCM 13877</strain>
    </source>
</reference>
<dbReference type="EMBL" id="CP000472">
    <property type="protein sequence ID" value="ACJ27787.1"/>
    <property type="molecule type" value="Genomic_DNA"/>
</dbReference>
<evidence type="ECO:0000313" key="7">
    <source>
        <dbReference type="Proteomes" id="UP000000753"/>
    </source>
</evidence>
<dbReference type="InterPro" id="IPR001647">
    <property type="entry name" value="HTH_TetR"/>
</dbReference>
<accession>B8CK84</accession>
<dbReference type="PANTHER" id="PTHR47506">
    <property type="entry name" value="TRANSCRIPTIONAL REGULATORY PROTEIN"/>
    <property type="match status" value="1"/>
</dbReference>
<dbReference type="PANTHER" id="PTHR47506:SF1">
    <property type="entry name" value="HTH-TYPE TRANSCRIPTIONAL REGULATOR YJDC"/>
    <property type="match status" value="1"/>
</dbReference>
<dbReference type="SUPFAM" id="SSF46689">
    <property type="entry name" value="Homeodomain-like"/>
    <property type="match status" value="1"/>
</dbReference>
<keyword evidence="3" id="KW-0804">Transcription</keyword>
<keyword evidence="7" id="KW-1185">Reference proteome</keyword>
<dbReference type="eggNOG" id="COG1309">
    <property type="taxonomic scope" value="Bacteria"/>
</dbReference>
<keyword evidence="2 4" id="KW-0238">DNA-binding</keyword>
<dbReference type="Pfam" id="PF00440">
    <property type="entry name" value="TetR_N"/>
    <property type="match status" value="1"/>
</dbReference>
<dbReference type="PROSITE" id="PS50977">
    <property type="entry name" value="HTH_TETR_2"/>
    <property type="match status" value="1"/>
</dbReference>
<dbReference type="KEGG" id="swp:swp_0984"/>
<dbReference type="InterPro" id="IPR009057">
    <property type="entry name" value="Homeodomain-like_sf"/>
</dbReference>
<feature type="domain" description="HTH tetR-type" evidence="5">
    <location>
        <begin position="1"/>
        <end position="60"/>
    </location>
</feature>
<dbReference type="Proteomes" id="UP000000753">
    <property type="component" value="Chromosome"/>
</dbReference>